<accession>A0AAP5PAN5</accession>
<gene>
    <name evidence="3" type="ORF">P7I04_10655</name>
</gene>
<name>A0AAP5PAN5_9LACT</name>
<comment type="caution">
    <text evidence="3">The sequence shown here is derived from an EMBL/GenBank/DDBJ whole genome shotgun (WGS) entry which is preliminary data.</text>
</comment>
<dbReference type="Gene3D" id="3.40.50.300">
    <property type="entry name" value="P-loop containing nucleotide triphosphate hydrolases"/>
    <property type="match status" value="1"/>
</dbReference>
<dbReference type="SUPFAM" id="SSF52743">
    <property type="entry name" value="Subtilisin-like"/>
    <property type="match status" value="1"/>
</dbReference>
<evidence type="ECO:0000259" key="2">
    <source>
        <dbReference type="Pfam" id="PF07755"/>
    </source>
</evidence>
<reference evidence="3" key="1">
    <citation type="submission" date="2023-03" db="EMBL/GenBank/DDBJ databases">
        <authorList>
            <person name="Shen W."/>
            <person name="Cai J."/>
        </authorList>
    </citation>
    <scope>NUCLEOTIDE SEQUENCE</scope>
    <source>
        <strain evidence="3">Y37</strain>
    </source>
</reference>
<feature type="domain" description="D-glutamate N-acetyltransferase-like C-terminal" evidence="2">
    <location>
        <begin position="386"/>
        <end position="580"/>
    </location>
</feature>
<protein>
    <submittedName>
        <fullName evidence="3">DUF1611 domain-containing protein</fullName>
    </submittedName>
</protein>
<dbReference type="Pfam" id="PF00082">
    <property type="entry name" value="Peptidase_S8"/>
    <property type="match status" value="1"/>
</dbReference>
<feature type="domain" description="Peptidase S8/S53" evidence="1">
    <location>
        <begin position="8"/>
        <end position="229"/>
    </location>
</feature>
<dbReference type="EMBL" id="JARQDL010000010">
    <property type="protein sequence ID" value="MDT2946489.1"/>
    <property type="molecule type" value="Genomic_DNA"/>
</dbReference>
<evidence type="ECO:0000313" key="3">
    <source>
        <dbReference type="EMBL" id="MDT2946489.1"/>
    </source>
</evidence>
<dbReference type="InterPro" id="IPR000209">
    <property type="entry name" value="Peptidase_S8/S53_dom"/>
</dbReference>
<dbReference type="Pfam" id="PF07755">
    <property type="entry name" value="DUF1611"/>
    <property type="match status" value="1"/>
</dbReference>
<dbReference type="RefSeq" id="WP_195936408.1">
    <property type="nucleotide sequence ID" value="NZ_JADPDJ010000018.1"/>
</dbReference>
<dbReference type="Gene3D" id="3.40.50.200">
    <property type="entry name" value="Peptidase S8/S53 domain"/>
    <property type="match status" value="1"/>
</dbReference>
<dbReference type="GO" id="GO:0006508">
    <property type="term" value="P:proteolysis"/>
    <property type="evidence" value="ECO:0007669"/>
    <property type="project" value="InterPro"/>
</dbReference>
<proteinExistence type="predicted"/>
<dbReference type="Proteomes" id="UP001250218">
    <property type="component" value="Unassembled WGS sequence"/>
</dbReference>
<sequence>MEKITTDIVLIDSGVEMGHPALKNYKVDGISIAKCGNKYILDSDINDTYGHGTAIYYMLKKDNPDINIYVIKLFQEDLTVELEDIIFTLNFIKQNINCKIIHMSLGVSFCEDIYLFENICDEFYQNKVFIISAFDNLGTLSYPAAFKTVIGVDMVSKGISNKGYQYVINSPVNIRFLAHKQLLPFLDKKFENLIGSSFFAPHISNLVCKNYKEIVNEDYDIHQFLKNKATTIINIENYSEESKKSFPIKKAVVFPFNKEIHSIVANTDLCSFDILGIFDTKYLGNVNKKISEVLPYCSNDNIIQNIEKLDWSLPFDTFILGHILEINNLIRKDYISSIIEKCIKFNKKLYAFDDISAYLTDNVIKTNLNYYHPEVKMGDVKNNTFGKMRCINKPVVAIMGTSPKQGKYTLQLQLRRQLKKEGYRVGQFGTEPTGYLFGFEVVYPFGYNSSVKVTGNDSIYAINRMLGEIERTNPDIIIVGSQSQTVHYNTGNLAFYSIQNTELLLGTEPDGVILVVNYNDPIEYIKRTINYIQSLQETTVIALVVYPISKDTKWTVLGSLTNKCNYKELVAFQEKVIKETDKKCFIVDSQIDIEAITEEIINFFSEDS</sequence>
<evidence type="ECO:0000313" key="4">
    <source>
        <dbReference type="Proteomes" id="UP001250218"/>
    </source>
</evidence>
<dbReference type="SUPFAM" id="SSF52540">
    <property type="entry name" value="P-loop containing nucleoside triphosphate hydrolases"/>
    <property type="match status" value="1"/>
</dbReference>
<organism evidence="3 4">
    <name type="scientific">Lactococcus lactis</name>
    <dbReference type="NCBI Taxonomy" id="1358"/>
    <lineage>
        <taxon>Bacteria</taxon>
        <taxon>Bacillati</taxon>
        <taxon>Bacillota</taxon>
        <taxon>Bacilli</taxon>
        <taxon>Lactobacillales</taxon>
        <taxon>Streptococcaceae</taxon>
        <taxon>Lactococcus</taxon>
    </lineage>
</organism>
<dbReference type="InterPro" id="IPR027417">
    <property type="entry name" value="P-loop_NTPase"/>
</dbReference>
<dbReference type="AlphaFoldDB" id="A0AAP5PAN5"/>
<dbReference type="GO" id="GO:0004252">
    <property type="term" value="F:serine-type endopeptidase activity"/>
    <property type="evidence" value="ECO:0007669"/>
    <property type="project" value="InterPro"/>
</dbReference>
<dbReference type="InterPro" id="IPR036852">
    <property type="entry name" value="Peptidase_S8/S53_dom_sf"/>
</dbReference>
<evidence type="ECO:0000259" key="1">
    <source>
        <dbReference type="Pfam" id="PF00082"/>
    </source>
</evidence>
<dbReference type="InterPro" id="IPR035086">
    <property type="entry name" value="DgcN-like_C"/>
</dbReference>